<dbReference type="PANTHER" id="PTHR43546">
    <property type="entry name" value="UPF0173 METAL-DEPENDENT HYDROLASE MJ1163-RELATED"/>
    <property type="match status" value="1"/>
</dbReference>
<dbReference type="Gene3D" id="3.60.15.10">
    <property type="entry name" value="Ribonuclease Z/Hydroxyacylglutathione hydrolase-like"/>
    <property type="match status" value="1"/>
</dbReference>
<feature type="domain" description="Metallo-beta-lactamase" evidence="1">
    <location>
        <begin position="48"/>
        <end position="228"/>
    </location>
</feature>
<dbReference type="AlphaFoldDB" id="A0A1M7RNY7"/>
<evidence type="ECO:0000313" key="2">
    <source>
        <dbReference type="EMBL" id="SHN48045.1"/>
    </source>
</evidence>
<dbReference type="Proteomes" id="UP000184440">
    <property type="component" value="Unassembled WGS sequence"/>
</dbReference>
<dbReference type="InterPro" id="IPR050114">
    <property type="entry name" value="UPF0173_UPF0282_UlaG_hydrolase"/>
</dbReference>
<sequence>MTSVNRAVGSLMFIGNATVLLRLGGCTVLTDPNFLRRGERAYLGYGLSSRRLVDPAIAMEALPPLDAVVLSHLHGDHFDRRARHGLERSTPIVTTAHAARRLERWGFRAAEGLRPWAAWELRHGTEVLRVTSVPGQHGPDLVHRLLPPVMGSVVDLERDGVRVFRLYITGDTLCRPWLGEIAERYPGIDAALVHLGGTRILGVLLTMDEQQGADLVELIDPSFVFPIHNDDYTVQKTPLQAFLDETARRRIAGVRPIERGHPVPLATAVSDAS</sequence>
<dbReference type="OrthoDB" id="6988582at2"/>
<evidence type="ECO:0000313" key="3">
    <source>
        <dbReference type="Proteomes" id="UP000184440"/>
    </source>
</evidence>
<protein>
    <submittedName>
        <fullName evidence="2">L-ascorbate metabolism protein UlaG, beta-lactamase superfamily</fullName>
    </submittedName>
</protein>
<dbReference type="STRING" id="134849.SAMN05443668_13244"/>
<keyword evidence="3" id="KW-1185">Reference proteome</keyword>
<reference evidence="2 3" key="1">
    <citation type="submission" date="2016-11" db="EMBL/GenBank/DDBJ databases">
        <authorList>
            <person name="Jaros S."/>
            <person name="Januszkiewicz K."/>
            <person name="Wedrychowicz H."/>
        </authorList>
    </citation>
    <scope>NUCLEOTIDE SEQUENCE [LARGE SCALE GENOMIC DNA]</scope>
    <source>
        <strain evidence="2 3">DSM 46144</strain>
    </source>
</reference>
<dbReference type="InterPro" id="IPR036866">
    <property type="entry name" value="RibonucZ/Hydroxyglut_hydro"/>
</dbReference>
<name>A0A1M7RNY7_9ACTN</name>
<dbReference type="PANTHER" id="PTHR43546:SF7">
    <property type="entry name" value="METALLO-BETA-LACTAMASE DOMAIN-CONTAINING PROTEIN"/>
    <property type="match status" value="1"/>
</dbReference>
<dbReference type="EMBL" id="FRCS01000032">
    <property type="protein sequence ID" value="SHN48045.1"/>
    <property type="molecule type" value="Genomic_DNA"/>
</dbReference>
<dbReference type="Pfam" id="PF12706">
    <property type="entry name" value="Lactamase_B_2"/>
    <property type="match status" value="1"/>
</dbReference>
<dbReference type="RefSeq" id="WP_073266456.1">
    <property type="nucleotide sequence ID" value="NZ_FRCS01000032.1"/>
</dbReference>
<gene>
    <name evidence="2" type="ORF">SAMN05443668_13244</name>
</gene>
<dbReference type="SUPFAM" id="SSF56281">
    <property type="entry name" value="Metallo-hydrolase/oxidoreductase"/>
    <property type="match status" value="1"/>
</dbReference>
<organism evidence="2 3">
    <name type="scientific">Cryptosporangium aurantiacum</name>
    <dbReference type="NCBI Taxonomy" id="134849"/>
    <lineage>
        <taxon>Bacteria</taxon>
        <taxon>Bacillati</taxon>
        <taxon>Actinomycetota</taxon>
        <taxon>Actinomycetes</taxon>
        <taxon>Cryptosporangiales</taxon>
        <taxon>Cryptosporangiaceae</taxon>
        <taxon>Cryptosporangium</taxon>
    </lineage>
</organism>
<dbReference type="InterPro" id="IPR001279">
    <property type="entry name" value="Metallo-B-lactamas"/>
</dbReference>
<evidence type="ECO:0000259" key="1">
    <source>
        <dbReference type="Pfam" id="PF12706"/>
    </source>
</evidence>
<accession>A0A1M7RNY7</accession>
<proteinExistence type="predicted"/>